<dbReference type="InterPro" id="IPR011701">
    <property type="entry name" value="MFS"/>
</dbReference>
<feature type="transmembrane region" description="Helical" evidence="6">
    <location>
        <begin position="32"/>
        <end position="54"/>
    </location>
</feature>
<name>A0A4S8M9Y9_DENBC</name>
<sequence>MFIAGFSGSAPIVIGGGSVSDLFSAKDQASAMAIYGLGPLIGPAVGPVAGGFIAQSIGEKYVFVIIGALGTVSMVIGVPLLQETYAPIIRQRRALADGDLEKAKNLRGPMGNTSRSQYILAHLIRPPMLLFGSKQNLHVLIITSNE</sequence>
<organism evidence="8 9">
    <name type="scientific">Dendrothele bispora (strain CBS 962.96)</name>
    <dbReference type="NCBI Taxonomy" id="1314807"/>
    <lineage>
        <taxon>Eukaryota</taxon>
        <taxon>Fungi</taxon>
        <taxon>Dikarya</taxon>
        <taxon>Basidiomycota</taxon>
        <taxon>Agaricomycotina</taxon>
        <taxon>Agaricomycetes</taxon>
        <taxon>Agaricomycetidae</taxon>
        <taxon>Agaricales</taxon>
        <taxon>Agaricales incertae sedis</taxon>
        <taxon>Dendrothele</taxon>
    </lineage>
</organism>
<keyword evidence="5 6" id="KW-0472">Membrane</keyword>
<dbReference type="InterPro" id="IPR036259">
    <property type="entry name" value="MFS_trans_sf"/>
</dbReference>
<accession>A0A4S8M9Y9</accession>
<dbReference type="Pfam" id="PF07690">
    <property type="entry name" value="MFS_1"/>
    <property type="match status" value="1"/>
</dbReference>
<dbReference type="AlphaFoldDB" id="A0A4S8M9Y9"/>
<gene>
    <name evidence="8" type="ORF">K435DRAFT_942680</name>
</gene>
<proteinExistence type="inferred from homology"/>
<keyword evidence="4 6" id="KW-1133">Transmembrane helix</keyword>
<evidence type="ECO:0000256" key="3">
    <source>
        <dbReference type="ARBA" id="ARBA00022692"/>
    </source>
</evidence>
<dbReference type="PROSITE" id="PS50850">
    <property type="entry name" value="MFS"/>
    <property type="match status" value="1"/>
</dbReference>
<dbReference type="PANTHER" id="PTHR23502">
    <property type="entry name" value="MAJOR FACILITATOR SUPERFAMILY"/>
    <property type="match status" value="1"/>
</dbReference>
<dbReference type="SUPFAM" id="SSF103473">
    <property type="entry name" value="MFS general substrate transporter"/>
    <property type="match status" value="1"/>
</dbReference>
<evidence type="ECO:0000256" key="1">
    <source>
        <dbReference type="ARBA" id="ARBA00004141"/>
    </source>
</evidence>
<evidence type="ECO:0000313" key="9">
    <source>
        <dbReference type="Proteomes" id="UP000297245"/>
    </source>
</evidence>
<dbReference type="OrthoDB" id="6770063at2759"/>
<comment type="similarity">
    <text evidence="2">Belongs to the major facilitator superfamily.</text>
</comment>
<evidence type="ECO:0000256" key="6">
    <source>
        <dbReference type="SAM" id="Phobius"/>
    </source>
</evidence>
<dbReference type="GO" id="GO:0016020">
    <property type="term" value="C:membrane"/>
    <property type="evidence" value="ECO:0007669"/>
    <property type="project" value="UniProtKB-SubCell"/>
</dbReference>
<dbReference type="InterPro" id="IPR020846">
    <property type="entry name" value="MFS_dom"/>
</dbReference>
<dbReference type="PANTHER" id="PTHR23502:SF68">
    <property type="entry name" value="MULTIDRUG TRANSPORTER, PUTATIVE (AFU_ORTHOLOGUE AFUA_3G01120)-RELATED"/>
    <property type="match status" value="1"/>
</dbReference>
<evidence type="ECO:0000256" key="5">
    <source>
        <dbReference type="ARBA" id="ARBA00023136"/>
    </source>
</evidence>
<feature type="transmembrane region" description="Helical" evidence="6">
    <location>
        <begin position="61"/>
        <end position="81"/>
    </location>
</feature>
<evidence type="ECO:0000256" key="4">
    <source>
        <dbReference type="ARBA" id="ARBA00022989"/>
    </source>
</evidence>
<comment type="subcellular location">
    <subcellularLocation>
        <location evidence="1">Membrane</location>
        <topology evidence="1">Multi-pass membrane protein</topology>
    </subcellularLocation>
</comment>
<feature type="domain" description="Major facilitator superfamily (MFS) profile" evidence="7">
    <location>
        <begin position="1"/>
        <end position="146"/>
    </location>
</feature>
<reference evidence="8 9" key="1">
    <citation type="journal article" date="2019" name="Nat. Ecol. Evol.">
        <title>Megaphylogeny resolves global patterns of mushroom evolution.</title>
        <authorList>
            <person name="Varga T."/>
            <person name="Krizsan K."/>
            <person name="Foldi C."/>
            <person name="Dima B."/>
            <person name="Sanchez-Garcia M."/>
            <person name="Sanchez-Ramirez S."/>
            <person name="Szollosi G.J."/>
            <person name="Szarkandi J.G."/>
            <person name="Papp V."/>
            <person name="Albert L."/>
            <person name="Andreopoulos W."/>
            <person name="Angelini C."/>
            <person name="Antonin V."/>
            <person name="Barry K.W."/>
            <person name="Bougher N.L."/>
            <person name="Buchanan P."/>
            <person name="Buyck B."/>
            <person name="Bense V."/>
            <person name="Catcheside P."/>
            <person name="Chovatia M."/>
            <person name="Cooper J."/>
            <person name="Damon W."/>
            <person name="Desjardin D."/>
            <person name="Finy P."/>
            <person name="Geml J."/>
            <person name="Haridas S."/>
            <person name="Hughes K."/>
            <person name="Justo A."/>
            <person name="Karasinski D."/>
            <person name="Kautmanova I."/>
            <person name="Kiss B."/>
            <person name="Kocsube S."/>
            <person name="Kotiranta H."/>
            <person name="LaButti K.M."/>
            <person name="Lechner B.E."/>
            <person name="Liimatainen K."/>
            <person name="Lipzen A."/>
            <person name="Lukacs Z."/>
            <person name="Mihaltcheva S."/>
            <person name="Morgado L.N."/>
            <person name="Niskanen T."/>
            <person name="Noordeloos M.E."/>
            <person name="Ohm R.A."/>
            <person name="Ortiz-Santana B."/>
            <person name="Ovrebo C."/>
            <person name="Racz N."/>
            <person name="Riley R."/>
            <person name="Savchenko A."/>
            <person name="Shiryaev A."/>
            <person name="Soop K."/>
            <person name="Spirin V."/>
            <person name="Szebenyi C."/>
            <person name="Tomsovsky M."/>
            <person name="Tulloss R.E."/>
            <person name="Uehling J."/>
            <person name="Grigoriev I.V."/>
            <person name="Vagvolgyi C."/>
            <person name="Papp T."/>
            <person name="Martin F.M."/>
            <person name="Miettinen O."/>
            <person name="Hibbett D.S."/>
            <person name="Nagy L.G."/>
        </authorList>
    </citation>
    <scope>NUCLEOTIDE SEQUENCE [LARGE SCALE GENOMIC DNA]</scope>
    <source>
        <strain evidence="8 9">CBS 962.96</strain>
    </source>
</reference>
<keyword evidence="3 6" id="KW-0812">Transmembrane</keyword>
<evidence type="ECO:0000259" key="7">
    <source>
        <dbReference type="PROSITE" id="PS50850"/>
    </source>
</evidence>
<dbReference type="EMBL" id="ML179131">
    <property type="protein sequence ID" value="THU98728.1"/>
    <property type="molecule type" value="Genomic_DNA"/>
</dbReference>
<evidence type="ECO:0000313" key="8">
    <source>
        <dbReference type="EMBL" id="THU98728.1"/>
    </source>
</evidence>
<dbReference type="Gene3D" id="1.20.1250.20">
    <property type="entry name" value="MFS general substrate transporter like domains"/>
    <property type="match status" value="1"/>
</dbReference>
<dbReference type="Proteomes" id="UP000297245">
    <property type="component" value="Unassembled WGS sequence"/>
</dbReference>
<evidence type="ECO:0000256" key="2">
    <source>
        <dbReference type="ARBA" id="ARBA00008335"/>
    </source>
</evidence>
<protein>
    <recommendedName>
        <fullName evidence="7">Major facilitator superfamily (MFS) profile domain-containing protein</fullName>
    </recommendedName>
</protein>
<keyword evidence="9" id="KW-1185">Reference proteome</keyword>
<dbReference type="GO" id="GO:0022857">
    <property type="term" value="F:transmembrane transporter activity"/>
    <property type="evidence" value="ECO:0007669"/>
    <property type="project" value="InterPro"/>
</dbReference>